<dbReference type="EC" id="2.6.1.87" evidence="4"/>
<dbReference type="PANTHER" id="PTHR30244:SF41">
    <property type="entry name" value="UDP-4-AMINO-4-DEOXY-L-ARABINOSE--OXOGLUTARATE AMINOTRANSFERASE"/>
    <property type="match status" value="1"/>
</dbReference>
<dbReference type="SUPFAM" id="SSF53383">
    <property type="entry name" value="PLP-dependent transferases"/>
    <property type="match status" value="1"/>
</dbReference>
<dbReference type="Gene3D" id="3.90.1150.10">
    <property type="entry name" value="Aspartate Aminotransferase, domain 1"/>
    <property type="match status" value="1"/>
</dbReference>
<dbReference type="InterPro" id="IPR015421">
    <property type="entry name" value="PyrdxlP-dep_Trfase_major"/>
</dbReference>
<evidence type="ECO:0000256" key="1">
    <source>
        <dbReference type="PIRSR" id="PIRSR000390-1"/>
    </source>
</evidence>
<gene>
    <name evidence="4" type="primary">arnB</name>
    <name evidence="4" type="ORF">H0S81_02635</name>
</gene>
<reference evidence="4" key="1">
    <citation type="submission" date="2020-07" db="EMBL/GenBank/DDBJ databases">
        <title>Severe corrosion of carbon steel in oil field produced water can be linked to methanogenic archaea containing a special type of NiFe hydrogenase.</title>
        <authorList>
            <person name="Lahme S."/>
            <person name="Mand J."/>
            <person name="Longwell J."/>
            <person name="Smith R."/>
            <person name="Enning D."/>
        </authorList>
    </citation>
    <scope>NUCLEOTIDE SEQUENCE</scope>
    <source>
        <strain evidence="4">MIC098Bin6</strain>
    </source>
</reference>
<dbReference type="Gene3D" id="3.40.640.10">
    <property type="entry name" value="Type I PLP-dependent aspartate aminotransferase-like (Major domain)"/>
    <property type="match status" value="1"/>
</dbReference>
<dbReference type="GO" id="GO:0000271">
    <property type="term" value="P:polysaccharide biosynthetic process"/>
    <property type="evidence" value="ECO:0007669"/>
    <property type="project" value="TreeGrafter"/>
</dbReference>
<evidence type="ECO:0000313" key="4">
    <source>
        <dbReference type="EMBL" id="MBG0778807.1"/>
    </source>
</evidence>
<comment type="caution">
    <text evidence="4">The sequence shown here is derived from an EMBL/GenBank/DDBJ whole genome shotgun (WGS) entry which is preliminary data.</text>
</comment>
<dbReference type="GO" id="GO:0099620">
    <property type="term" value="F:UDP-4-amino-4-deoxy-L-arabinose aminotransferase"/>
    <property type="evidence" value="ECO:0007669"/>
    <property type="project" value="UniProtKB-EC"/>
</dbReference>
<dbReference type="Proteomes" id="UP000706172">
    <property type="component" value="Unassembled WGS sequence"/>
</dbReference>
<keyword evidence="4" id="KW-0032">Aminotransferase</keyword>
<evidence type="ECO:0000313" key="5">
    <source>
        <dbReference type="Proteomes" id="UP000706172"/>
    </source>
</evidence>
<name>A0A931CST4_9BACT</name>
<protein>
    <submittedName>
        <fullName evidence="4">UDP-4-amino-4-deoxy-L-arabinose aminotransferase</fullName>
        <ecNumber evidence="4">2.6.1.87</ecNumber>
    </submittedName>
</protein>
<dbReference type="AlphaFoldDB" id="A0A931CST4"/>
<dbReference type="Pfam" id="PF01041">
    <property type="entry name" value="DegT_DnrJ_EryC1"/>
    <property type="match status" value="1"/>
</dbReference>
<evidence type="ECO:0000256" key="2">
    <source>
        <dbReference type="PIRSR" id="PIRSR000390-2"/>
    </source>
</evidence>
<accession>A0A931CST4</accession>
<keyword evidence="2 3" id="KW-0663">Pyridoxal phosphate</keyword>
<dbReference type="PIRSF" id="PIRSF000390">
    <property type="entry name" value="PLP_StrS"/>
    <property type="match status" value="1"/>
</dbReference>
<feature type="active site" description="Proton acceptor" evidence="1">
    <location>
        <position position="192"/>
    </location>
</feature>
<dbReference type="PANTHER" id="PTHR30244">
    <property type="entry name" value="TRANSAMINASE"/>
    <property type="match status" value="1"/>
</dbReference>
<keyword evidence="4" id="KW-0808">Transferase</keyword>
<organism evidence="4 5">
    <name type="scientific">Desulfotignum balticum</name>
    <dbReference type="NCBI Taxonomy" id="115781"/>
    <lineage>
        <taxon>Bacteria</taxon>
        <taxon>Pseudomonadati</taxon>
        <taxon>Thermodesulfobacteriota</taxon>
        <taxon>Desulfobacteria</taxon>
        <taxon>Desulfobacterales</taxon>
        <taxon>Desulfobacteraceae</taxon>
        <taxon>Desulfotignum</taxon>
    </lineage>
</organism>
<proteinExistence type="inferred from homology"/>
<dbReference type="GO" id="GO:0030170">
    <property type="term" value="F:pyridoxal phosphate binding"/>
    <property type="evidence" value="ECO:0007669"/>
    <property type="project" value="TreeGrafter"/>
</dbReference>
<dbReference type="InterPro" id="IPR000653">
    <property type="entry name" value="DegT/StrS_aminotransferase"/>
</dbReference>
<dbReference type="CDD" id="cd00616">
    <property type="entry name" value="AHBA_syn"/>
    <property type="match status" value="1"/>
</dbReference>
<dbReference type="InterPro" id="IPR015424">
    <property type="entry name" value="PyrdxlP-dep_Trfase"/>
</dbReference>
<dbReference type="EMBL" id="JACCQK010000113">
    <property type="protein sequence ID" value="MBG0778807.1"/>
    <property type="molecule type" value="Genomic_DNA"/>
</dbReference>
<sequence>MQSNKSETAGHKAFLPFSRPSIDPEDIAAVTRVLESGWITTGSKAAEFEQQFCFYTGSPCAMAVSSATAGMHLMLKALGIGPGDEVITPSMTWVSTVNLIMLAGATPVFADVDKDTLLIDPKRVEDRLSNKVKLIIPVHFAGVPVDMDPLAVLAEKYNIPLIEDAAHAIGTCYKSRKIGEKGTSIFSFHPIKNITTGEGGMICSEDPGLMERIKRLRFHGLAMNSFERMRQSRHPRAEVIEPGYKYNFPDMLAALGISQLRRIQGLNDRRRALAHHYLDLLQNVEEIMPLKIPARDITHSWHLFIVRLDIDKAGMTRDAFMAALKEHHIGTGIHFKAVHLHQFYRDQVAIPPGLLDNTEWNSERLVSLPLFPDMTHEDVDFVVTTIKKVLKK</sequence>
<evidence type="ECO:0000256" key="3">
    <source>
        <dbReference type="RuleBase" id="RU004508"/>
    </source>
</evidence>
<dbReference type="InterPro" id="IPR015422">
    <property type="entry name" value="PyrdxlP-dep_Trfase_small"/>
</dbReference>
<comment type="similarity">
    <text evidence="3">Belongs to the DegT/DnrJ/EryC1 family.</text>
</comment>
<feature type="modified residue" description="N6-(pyridoxal phosphate)lysine" evidence="2">
    <location>
        <position position="192"/>
    </location>
</feature>